<reference evidence="2 3" key="1">
    <citation type="journal article" date="2013" name="Genome Announc.">
        <title>Draft Genome Sequence of Staphylococcus simulans UMC-CNS-990, Isolated from a Case of Chronic Bovine Mastitis.</title>
        <authorList>
            <person name="Calcutt M.J."/>
            <person name="Foecking M.F."/>
            <person name="Hsieh H.Y."/>
            <person name="Perry J."/>
            <person name="Stewart G.C."/>
            <person name="Middleton J.R."/>
        </authorList>
    </citation>
    <scope>NUCLEOTIDE SEQUENCE [LARGE SCALE GENOMIC DNA]</scope>
    <source>
        <strain evidence="2 3">UMC-CNS-990</strain>
    </source>
</reference>
<dbReference type="InterPro" id="IPR031165">
    <property type="entry name" value="GNAT_YJDJ"/>
</dbReference>
<comment type="caution">
    <text evidence="2">The sequence shown here is derived from an EMBL/GenBank/DDBJ whole genome shotgun (WGS) entry which is preliminary data.</text>
</comment>
<dbReference type="InterPro" id="IPR045057">
    <property type="entry name" value="Gcn5-rel_NAT"/>
</dbReference>
<dbReference type="Proteomes" id="UP000017131">
    <property type="component" value="Unassembled WGS sequence"/>
</dbReference>
<protein>
    <recommendedName>
        <fullName evidence="1">N-acetyltransferase domain-containing protein</fullName>
    </recommendedName>
</protein>
<dbReference type="Gene3D" id="3.40.630.30">
    <property type="match status" value="1"/>
</dbReference>
<keyword evidence="3" id="KW-1185">Reference proteome</keyword>
<gene>
    <name evidence="2" type="ORF">SSIM_03160</name>
</gene>
<dbReference type="SUPFAM" id="SSF55729">
    <property type="entry name" value="Acyl-CoA N-acyltransferases (Nat)"/>
    <property type="match status" value="1"/>
</dbReference>
<dbReference type="Pfam" id="PF14542">
    <property type="entry name" value="Acetyltransf_CG"/>
    <property type="match status" value="1"/>
</dbReference>
<accession>A0ABN0PFS9</accession>
<evidence type="ECO:0000313" key="2">
    <source>
        <dbReference type="EMBL" id="ERS94473.1"/>
    </source>
</evidence>
<dbReference type="GeneID" id="77330729"/>
<feature type="domain" description="N-acetyltransferase" evidence="1">
    <location>
        <begin position="3"/>
        <end position="90"/>
    </location>
</feature>
<proteinExistence type="predicted"/>
<dbReference type="PROSITE" id="PS51729">
    <property type="entry name" value="GNAT_YJDJ"/>
    <property type="match status" value="1"/>
</dbReference>
<dbReference type="EMBL" id="AXDY01000002">
    <property type="protein sequence ID" value="ERS94473.1"/>
    <property type="molecule type" value="Genomic_DNA"/>
</dbReference>
<organism evidence="2 3">
    <name type="scientific">Staphylococcus simulans UMC-CNS-990</name>
    <dbReference type="NCBI Taxonomy" id="1405498"/>
    <lineage>
        <taxon>Bacteria</taxon>
        <taxon>Bacillati</taxon>
        <taxon>Bacillota</taxon>
        <taxon>Bacilli</taxon>
        <taxon>Bacillales</taxon>
        <taxon>Staphylococcaceae</taxon>
        <taxon>Staphylococcus</taxon>
    </lineage>
</organism>
<dbReference type="CDD" id="cd04301">
    <property type="entry name" value="NAT_SF"/>
    <property type="match status" value="1"/>
</dbReference>
<evidence type="ECO:0000259" key="1">
    <source>
        <dbReference type="PROSITE" id="PS51729"/>
    </source>
</evidence>
<name>A0ABN0PFS9_STASI</name>
<sequence length="93" mass="10395">MTDLKQGDHKFFIGEESSPSAIIEFRDEQENVIDIFHTAVSDELGGQGIGTKLVEKVVDYANANQLKITASCSFARRVIEQFPEFKLFLAGKE</sequence>
<dbReference type="InterPro" id="IPR016181">
    <property type="entry name" value="Acyl_CoA_acyltransferase"/>
</dbReference>
<dbReference type="RefSeq" id="WP_002479808.1">
    <property type="nucleotide sequence ID" value="NZ_AXDY01000002.1"/>
</dbReference>
<dbReference type="PANTHER" id="PTHR31435:SF10">
    <property type="entry name" value="BSR4717 PROTEIN"/>
    <property type="match status" value="1"/>
</dbReference>
<dbReference type="PANTHER" id="PTHR31435">
    <property type="entry name" value="PROTEIN NATD1"/>
    <property type="match status" value="1"/>
</dbReference>
<evidence type="ECO:0000313" key="3">
    <source>
        <dbReference type="Proteomes" id="UP000017131"/>
    </source>
</evidence>